<dbReference type="CDD" id="cd16376">
    <property type="entry name" value="Avd_like"/>
    <property type="match status" value="1"/>
</dbReference>
<evidence type="ECO:0000259" key="1">
    <source>
        <dbReference type="Pfam" id="PF22296"/>
    </source>
</evidence>
<dbReference type="Pfam" id="PF22296">
    <property type="entry name" value="bAvd"/>
    <property type="match status" value="1"/>
</dbReference>
<dbReference type="KEGG" id="vg:54987761"/>
<dbReference type="EMBL" id="MG711460">
    <property type="protein sequence ID" value="AUV61562.1"/>
    <property type="molecule type" value="Genomic_DNA"/>
</dbReference>
<dbReference type="SUPFAM" id="SSF158446">
    <property type="entry name" value="IVS-encoded protein-like"/>
    <property type="match status" value="1"/>
</dbReference>
<dbReference type="Proteomes" id="UP000241370">
    <property type="component" value="Segment"/>
</dbReference>
<evidence type="ECO:0000313" key="3">
    <source>
        <dbReference type="Proteomes" id="UP000241370"/>
    </source>
</evidence>
<dbReference type="GeneID" id="54987761"/>
<dbReference type="Gene3D" id="1.20.1440.60">
    <property type="entry name" value="23S rRNA-intervening sequence"/>
    <property type="match status" value="1"/>
</dbReference>
<dbReference type="InterPro" id="IPR055360">
    <property type="entry name" value="bAvd"/>
</dbReference>
<keyword evidence="3" id="KW-1185">Reference proteome</keyword>
<organism evidence="2 3">
    <name type="scientific">Faecalibacterium phage FP_Mushu</name>
    <dbReference type="NCBI Taxonomy" id="2070185"/>
    <lineage>
        <taxon>Viruses</taxon>
        <taxon>Duplodnaviria</taxon>
        <taxon>Heunggongvirae</taxon>
        <taxon>Uroviricota</taxon>
        <taxon>Caudoviricetes</taxon>
        <taxon>Mushuvirus</taxon>
        <taxon>Mushuvirus mushu</taxon>
    </lineage>
</organism>
<protein>
    <submittedName>
        <fullName evidence="2">Diversity-generating retroelement protein bAvd family protein</fullName>
    </submittedName>
</protein>
<proteinExistence type="predicted"/>
<feature type="domain" description="bAvd-like" evidence="1">
    <location>
        <begin position="6"/>
        <end position="113"/>
    </location>
</feature>
<name>A0A2K9VGX0_9CAUD</name>
<evidence type="ECO:0000313" key="2">
    <source>
        <dbReference type="EMBL" id="AUV61562.1"/>
    </source>
</evidence>
<accession>A0A2K9VGX0</accession>
<dbReference type="RefSeq" id="YP_009797348.1">
    <property type="nucleotide sequence ID" value="NC_047913.1"/>
</dbReference>
<dbReference type="InterPro" id="IPR036583">
    <property type="entry name" value="23S_rRNA_IVS_sf"/>
</dbReference>
<sequence length="119" mass="13769">MAEPSVLQKKTEIFLERDIYPLLKNFPASEKFSLCQEIKQSCYKLIRAAVMANNLTNVNRRLMWLDEADAEKTLLLVLLGVAKNQKYITQKKLLELQGKLEEIGRIIGGLQKFFINNRK</sequence>
<reference evidence="2 3" key="1">
    <citation type="submission" date="2017-12" db="EMBL/GenBank/DDBJ databases">
        <title>Phages infecting Faecalibacterium prausnitzii belong to novel viral genera that help decipher intestinal viromes.</title>
        <authorList>
            <person name="Petit M.-A."/>
            <person name="De Paepe M."/>
            <person name="Benevides L."/>
            <person name="Langella P."/>
        </authorList>
    </citation>
    <scope>NUCLEOTIDE SEQUENCE [LARGE SCALE GENOMIC DNA]</scope>
</reference>